<reference evidence="1" key="1">
    <citation type="submission" date="2014-09" db="EMBL/GenBank/DDBJ databases">
        <authorList>
            <person name="Magalhaes I.L.F."/>
            <person name="Oliveira U."/>
            <person name="Santos F.R."/>
            <person name="Vidigal T.H.D.A."/>
            <person name="Brescovit A.D."/>
            <person name="Santos A.J."/>
        </authorList>
    </citation>
    <scope>NUCLEOTIDE SEQUENCE</scope>
    <source>
        <tissue evidence="1">Shoot tissue taken approximately 20 cm above the soil surface</tissue>
    </source>
</reference>
<protein>
    <submittedName>
        <fullName evidence="1">Uncharacterized protein</fullName>
    </submittedName>
</protein>
<evidence type="ECO:0000313" key="1">
    <source>
        <dbReference type="EMBL" id="JAD69502.1"/>
    </source>
</evidence>
<proteinExistence type="predicted"/>
<name>A0A0A9CDD1_ARUDO</name>
<dbReference type="AlphaFoldDB" id="A0A0A9CDD1"/>
<reference evidence="1" key="2">
    <citation type="journal article" date="2015" name="Data Brief">
        <title>Shoot transcriptome of the giant reed, Arundo donax.</title>
        <authorList>
            <person name="Barrero R.A."/>
            <person name="Guerrero F.D."/>
            <person name="Moolhuijzen P."/>
            <person name="Goolsby J.A."/>
            <person name="Tidwell J."/>
            <person name="Bellgard S.E."/>
            <person name="Bellgard M.I."/>
        </authorList>
    </citation>
    <scope>NUCLEOTIDE SEQUENCE</scope>
    <source>
        <tissue evidence="1">Shoot tissue taken approximately 20 cm above the soil surface</tissue>
    </source>
</reference>
<organism evidence="1">
    <name type="scientific">Arundo donax</name>
    <name type="common">Giant reed</name>
    <name type="synonym">Donax arundinaceus</name>
    <dbReference type="NCBI Taxonomy" id="35708"/>
    <lineage>
        <taxon>Eukaryota</taxon>
        <taxon>Viridiplantae</taxon>
        <taxon>Streptophyta</taxon>
        <taxon>Embryophyta</taxon>
        <taxon>Tracheophyta</taxon>
        <taxon>Spermatophyta</taxon>
        <taxon>Magnoliopsida</taxon>
        <taxon>Liliopsida</taxon>
        <taxon>Poales</taxon>
        <taxon>Poaceae</taxon>
        <taxon>PACMAD clade</taxon>
        <taxon>Arundinoideae</taxon>
        <taxon>Arundineae</taxon>
        <taxon>Arundo</taxon>
    </lineage>
</organism>
<dbReference type="EMBL" id="GBRH01228393">
    <property type="protein sequence ID" value="JAD69502.1"/>
    <property type="molecule type" value="Transcribed_RNA"/>
</dbReference>
<sequence length="30" mass="3264">MVCGREADCYHSSVPFSTLSSSHTIIGYQS</sequence>
<accession>A0A0A9CDD1</accession>